<dbReference type="SUPFAM" id="SSF51735">
    <property type="entry name" value="NAD(P)-binding Rossmann-fold domains"/>
    <property type="match status" value="1"/>
</dbReference>
<organism evidence="15 16">
    <name type="scientific">Corynebacterium jeikeium (strain K411)</name>
    <dbReference type="NCBI Taxonomy" id="306537"/>
    <lineage>
        <taxon>Bacteria</taxon>
        <taxon>Bacillati</taxon>
        <taxon>Actinomycetota</taxon>
        <taxon>Actinomycetes</taxon>
        <taxon>Mycobacteriales</taxon>
        <taxon>Corynebacteriaceae</taxon>
        <taxon>Corynebacterium</taxon>
    </lineage>
</organism>
<dbReference type="PATRIC" id="fig|306537.10.peg.172"/>
<evidence type="ECO:0000259" key="13">
    <source>
        <dbReference type="Pfam" id="PF00725"/>
    </source>
</evidence>
<reference evidence="15 16" key="1">
    <citation type="journal article" date="2005" name="J. Bacteriol.">
        <title>Complete genome sequence and analysis of the multiresistant nosocomial pathogen Corynebacterium jeikeium K411, a lipid-requiring bacterium of the human skin flora.</title>
        <authorList>
            <person name="Tauch A."/>
            <person name="Kaiser O."/>
            <person name="Hain T."/>
            <person name="Goesmann A."/>
            <person name="Weisshaar B."/>
            <person name="Albersmeier A."/>
            <person name="Bekel T."/>
            <person name="Bischoff N."/>
            <person name="Brune I."/>
            <person name="Chakraborty T."/>
            <person name="Kalinowski J."/>
            <person name="Meyer F."/>
            <person name="Rupp O."/>
            <person name="Schneiker S."/>
            <person name="Viehoever P."/>
            <person name="Puehler A."/>
        </authorList>
    </citation>
    <scope>NUCLEOTIDE SEQUENCE [LARGE SCALE GENOMIC DNA]</scope>
    <source>
        <strain evidence="15 16">K411</strain>
    </source>
</reference>
<dbReference type="Pfam" id="PF02737">
    <property type="entry name" value="3HCDH_N"/>
    <property type="match status" value="1"/>
</dbReference>
<dbReference type="RefSeq" id="WP_011272890.1">
    <property type="nucleotide sequence ID" value="NC_007164.1"/>
</dbReference>
<dbReference type="KEGG" id="cjk:jk0159"/>
<dbReference type="InterPro" id="IPR008927">
    <property type="entry name" value="6-PGluconate_DH-like_C_sf"/>
</dbReference>
<dbReference type="Proteomes" id="UP000000545">
    <property type="component" value="Chromosome"/>
</dbReference>
<dbReference type="PANTHER" id="PTHR43612">
    <property type="entry name" value="TRIFUNCTIONAL ENZYME SUBUNIT ALPHA"/>
    <property type="match status" value="1"/>
</dbReference>
<dbReference type="InterPro" id="IPR050136">
    <property type="entry name" value="FA_oxidation_alpha_subunit"/>
</dbReference>
<feature type="domain" description="3-hydroxyacyl-CoA dehydrogenase NAD binding" evidence="14">
    <location>
        <begin position="322"/>
        <end position="499"/>
    </location>
</feature>
<comment type="pathway">
    <text evidence="2">Lipid metabolism; butanoate metabolism.</text>
</comment>
<evidence type="ECO:0000259" key="14">
    <source>
        <dbReference type="Pfam" id="PF02737"/>
    </source>
</evidence>
<evidence type="ECO:0000256" key="12">
    <source>
        <dbReference type="ARBA" id="ARBA00049556"/>
    </source>
</evidence>
<proteinExistence type="inferred from homology"/>
<dbReference type="GO" id="GO:0016509">
    <property type="term" value="F:long-chain (3S)-3-hydroxyacyl-CoA dehydrogenase (NAD+) activity"/>
    <property type="evidence" value="ECO:0007669"/>
    <property type="project" value="TreeGrafter"/>
</dbReference>
<evidence type="ECO:0000256" key="5">
    <source>
        <dbReference type="ARBA" id="ARBA00022832"/>
    </source>
</evidence>
<dbReference type="InterPro" id="IPR001753">
    <property type="entry name" value="Enoyl-CoA_hydra/iso"/>
</dbReference>
<gene>
    <name evidence="15" type="primary">fadB1</name>
    <name evidence="15" type="ordered locus">jk0159</name>
</gene>
<dbReference type="GO" id="GO:0006635">
    <property type="term" value="P:fatty acid beta-oxidation"/>
    <property type="evidence" value="ECO:0007669"/>
    <property type="project" value="UniProtKB-UniPathway"/>
</dbReference>
<dbReference type="InterPro" id="IPR006176">
    <property type="entry name" value="3-OHacyl-CoA_DH_NAD-bd"/>
</dbReference>
<evidence type="ECO:0000256" key="7">
    <source>
        <dbReference type="ARBA" id="ARBA00023002"/>
    </source>
</evidence>
<feature type="domain" description="3-hydroxyacyl-CoA dehydrogenase C-terminal" evidence="13">
    <location>
        <begin position="502"/>
        <end position="602"/>
    </location>
</feature>
<dbReference type="Pfam" id="PF00378">
    <property type="entry name" value="ECH_1"/>
    <property type="match status" value="1"/>
</dbReference>
<dbReference type="InterPro" id="IPR006108">
    <property type="entry name" value="3HC_DH_C"/>
</dbReference>
<dbReference type="Gene3D" id="3.40.50.720">
    <property type="entry name" value="NAD(P)-binding Rossmann-like Domain"/>
    <property type="match status" value="1"/>
</dbReference>
<dbReference type="GO" id="GO:0070403">
    <property type="term" value="F:NAD+ binding"/>
    <property type="evidence" value="ECO:0007669"/>
    <property type="project" value="InterPro"/>
</dbReference>
<keyword evidence="11" id="KW-0511">Multifunctional enzyme</keyword>
<keyword evidence="16" id="KW-1185">Reference proteome</keyword>
<dbReference type="SUPFAM" id="SSF48179">
    <property type="entry name" value="6-phosphogluconate dehydrogenase C-terminal domain-like"/>
    <property type="match status" value="2"/>
</dbReference>
<keyword evidence="10" id="KW-0456">Lyase</keyword>
<dbReference type="Gene3D" id="3.90.226.10">
    <property type="entry name" value="2-enoyl-CoA Hydratase, Chain A, domain 1"/>
    <property type="match status" value="1"/>
</dbReference>
<dbReference type="OrthoDB" id="9771883at2"/>
<dbReference type="STRING" id="306537.jk0159"/>
<dbReference type="Pfam" id="PF00725">
    <property type="entry name" value="3HCDH"/>
    <property type="match status" value="1"/>
</dbReference>
<comment type="catalytic activity">
    <reaction evidence="12">
        <text>a (3S)-3-hydroxyacyl-CoA + NAD(+) = a 3-oxoacyl-CoA + NADH + H(+)</text>
        <dbReference type="Rhea" id="RHEA:22432"/>
        <dbReference type="ChEBI" id="CHEBI:15378"/>
        <dbReference type="ChEBI" id="CHEBI:57318"/>
        <dbReference type="ChEBI" id="CHEBI:57540"/>
        <dbReference type="ChEBI" id="CHEBI:57945"/>
        <dbReference type="ChEBI" id="CHEBI:90726"/>
        <dbReference type="EC" id="1.1.1.35"/>
    </reaction>
</comment>
<dbReference type="InterPro" id="IPR029045">
    <property type="entry name" value="ClpP/crotonase-like_dom_sf"/>
</dbReference>
<evidence type="ECO:0000313" key="16">
    <source>
        <dbReference type="Proteomes" id="UP000000545"/>
    </source>
</evidence>
<evidence type="ECO:0000256" key="3">
    <source>
        <dbReference type="ARBA" id="ARBA00007005"/>
    </source>
</evidence>
<evidence type="ECO:0000256" key="11">
    <source>
        <dbReference type="ARBA" id="ARBA00023268"/>
    </source>
</evidence>
<keyword evidence="5" id="KW-0276">Fatty acid metabolism</keyword>
<dbReference type="InterPro" id="IPR036291">
    <property type="entry name" value="NAD(P)-bd_dom_sf"/>
</dbReference>
<dbReference type="AlphaFoldDB" id="Q4JXZ6"/>
<comment type="similarity">
    <text evidence="4">Belongs to the 3-hydroxyacyl-CoA dehydrogenase family.</text>
</comment>
<evidence type="ECO:0000256" key="9">
    <source>
        <dbReference type="ARBA" id="ARBA00023098"/>
    </source>
</evidence>
<dbReference type="PANTHER" id="PTHR43612:SF3">
    <property type="entry name" value="TRIFUNCTIONAL ENZYME SUBUNIT ALPHA, MITOCHONDRIAL"/>
    <property type="match status" value="1"/>
</dbReference>
<dbReference type="Gene3D" id="1.10.1040.50">
    <property type="match status" value="1"/>
</dbReference>
<evidence type="ECO:0000256" key="8">
    <source>
        <dbReference type="ARBA" id="ARBA00023027"/>
    </source>
</evidence>
<dbReference type="HOGENOM" id="CLU_009834_16_3_11"/>
<comment type="pathway">
    <text evidence="1">Lipid metabolism; fatty acid beta-oxidation.</text>
</comment>
<comment type="similarity">
    <text evidence="3">In the central section; belongs to the 3-hydroxyacyl-CoA dehydrogenase family.</text>
</comment>
<evidence type="ECO:0000313" key="15">
    <source>
        <dbReference type="EMBL" id="CAI36311.1"/>
    </source>
</evidence>
<evidence type="ECO:0000256" key="10">
    <source>
        <dbReference type="ARBA" id="ARBA00023239"/>
    </source>
</evidence>
<name>Q4JXZ6_CORJK</name>
<evidence type="ECO:0000256" key="4">
    <source>
        <dbReference type="ARBA" id="ARBA00009463"/>
    </source>
</evidence>
<protein>
    <submittedName>
        <fullName evidence="15">FadB1 protein</fullName>
    </submittedName>
</protein>
<dbReference type="eggNOG" id="COG1250">
    <property type="taxonomic scope" value="Bacteria"/>
</dbReference>
<keyword evidence="7" id="KW-0560">Oxidoreductase</keyword>
<evidence type="ECO:0000256" key="1">
    <source>
        <dbReference type="ARBA" id="ARBA00005005"/>
    </source>
</evidence>
<evidence type="ECO:0000256" key="6">
    <source>
        <dbReference type="ARBA" id="ARBA00022963"/>
    </source>
</evidence>
<sequence>MSMFKWDQDGDGIVTITMDDPNQPVNTMNDTFQGELPELVEKLQGAVESGEAKGVVITSAKKTFFAGGDIKSMIKSTPEDAEAITKQINGMKAGLRAIETLGVPVVAAINGAALGGGLEIALATHHRIASDAKGLKVGLPEVTLGLLPGGGGVTRVVRMLGIQDALMKVLTTGRQFRAEDALKTGLIDEVAPADQLIDAAKKWIKENPEASQPWDQKGFKIPGGTPTNPQLAQFLPSFPANVTKQIKGAPMPAPKAILKAAVEGAQLKNIEEALAVETRYFVELVTGTTSKNMMQAFFFDLQYCNGGGSRPKDVEKKQFKKLGMVGAGMMGAAIAYVAAKAGMEVVLKDIKMEAAEKGKSYSEGLEAKALKRGKTTEEKSKALLDRIKPSVDYSDLSDCDIVIEAVFENTELKHKVWAEIEAAVPEDCVLGSNTSTLPITELATGVKRPKDFIGIHFFSPVDKMPLVEIIKGEETSDETLAAALDFTGQIRKTPIVVNDSRGFYTSRVIGFFLNEAMRMLAEGIDPAVIEAAGRQAGYPAPPLQLQDELNLKLARKIGSETRAAQEAAGLTVDDGGVTEIVDKMLDVYDRPGKLEGKGFYEYNEEGRRTGLWRGLWDELGAGKVKVADGESTVAGSGLDSAAAGAAQKAAADPSGVAAGSNVPADAPAFIDLVERPLFAEALETQKCIDEGVLTSDADANIGSIMGIGFPAWTGGTRQYIKNYDRPAAATLPEGKVADRDGGDYPTRGVAGFVARAEELAAKYGERFTPLESLKK</sequence>
<dbReference type="FunFam" id="3.40.50.720:FF:000009">
    <property type="entry name" value="Fatty oxidation complex, alpha subunit"/>
    <property type="match status" value="1"/>
</dbReference>
<dbReference type="CDD" id="cd06558">
    <property type="entry name" value="crotonase-like"/>
    <property type="match status" value="1"/>
</dbReference>
<keyword evidence="6" id="KW-0442">Lipid degradation</keyword>
<dbReference type="GO" id="GO:0004300">
    <property type="term" value="F:enoyl-CoA hydratase activity"/>
    <property type="evidence" value="ECO:0007669"/>
    <property type="project" value="TreeGrafter"/>
</dbReference>
<dbReference type="UniPathway" id="UPA00659"/>
<accession>Q4JXZ6</accession>
<keyword evidence="8" id="KW-0520">NAD</keyword>
<dbReference type="SUPFAM" id="SSF52096">
    <property type="entry name" value="ClpP/crotonase"/>
    <property type="match status" value="1"/>
</dbReference>
<dbReference type="EMBL" id="CR931997">
    <property type="protein sequence ID" value="CAI36311.1"/>
    <property type="molecule type" value="Genomic_DNA"/>
</dbReference>
<evidence type="ECO:0000256" key="2">
    <source>
        <dbReference type="ARBA" id="ARBA00005086"/>
    </source>
</evidence>
<dbReference type="eggNOG" id="COG1024">
    <property type="taxonomic scope" value="Bacteria"/>
</dbReference>
<dbReference type="FunFam" id="3.90.226.10:FF:000047">
    <property type="entry name" value="Probable 3-hydroxyacyl-CoA dehydrogenase"/>
    <property type="match status" value="1"/>
</dbReference>
<keyword evidence="9" id="KW-0443">Lipid metabolism</keyword>